<name>A0A5N6PTF3_9ASTR</name>
<keyword evidence="3" id="KW-1185">Reference proteome</keyword>
<dbReference type="EMBL" id="SZYD01000002">
    <property type="protein sequence ID" value="KAD7116825.1"/>
    <property type="molecule type" value="Genomic_DNA"/>
</dbReference>
<proteinExistence type="predicted"/>
<evidence type="ECO:0000313" key="2">
    <source>
        <dbReference type="EMBL" id="KAD7116825.1"/>
    </source>
</evidence>
<gene>
    <name evidence="2" type="ORF">E3N88_04093</name>
</gene>
<dbReference type="Proteomes" id="UP000326396">
    <property type="component" value="Linkage Group LG10"/>
</dbReference>
<feature type="region of interest" description="Disordered" evidence="1">
    <location>
        <begin position="97"/>
        <end position="155"/>
    </location>
</feature>
<reference evidence="2 3" key="1">
    <citation type="submission" date="2019-05" db="EMBL/GenBank/DDBJ databases">
        <title>Mikania micrantha, genome provides insights into the molecular mechanism of rapid growth.</title>
        <authorList>
            <person name="Liu B."/>
        </authorList>
    </citation>
    <scope>NUCLEOTIDE SEQUENCE [LARGE SCALE GENOMIC DNA]</scope>
    <source>
        <strain evidence="2">NLD-2019</strain>
        <tissue evidence="2">Leaf</tissue>
    </source>
</reference>
<accession>A0A5N6PTF3</accession>
<evidence type="ECO:0000313" key="3">
    <source>
        <dbReference type="Proteomes" id="UP000326396"/>
    </source>
</evidence>
<feature type="compositionally biased region" description="Polar residues" evidence="1">
    <location>
        <begin position="132"/>
        <end position="142"/>
    </location>
</feature>
<protein>
    <submittedName>
        <fullName evidence="2">Uncharacterized protein</fullName>
    </submittedName>
</protein>
<dbReference type="AlphaFoldDB" id="A0A5N6PTF3"/>
<comment type="caution">
    <text evidence="2">The sequence shown here is derived from an EMBL/GenBank/DDBJ whole genome shotgun (WGS) entry which is preliminary data.</text>
</comment>
<organism evidence="2 3">
    <name type="scientific">Mikania micrantha</name>
    <name type="common">bitter vine</name>
    <dbReference type="NCBI Taxonomy" id="192012"/>
    <lineage>
        <taxon>Eukaryota</taxon>
        <taxon>Viridiplantae</taxon>
        <taxon>Streptophyta</taxon>
        <taxon>Embryophyta</taxon>
        <taxon>Tracheophyta</taxon>
        <taxon>Spermatophyta</taxon>
        <taxon>Magnoliopsida</taxon>
        <taxon>eudicotyledons</taxon>
        <taxon>Gunneridae</taxon>
        <taxon>Pentapetalae</taxon>
        <taxon>asterids</taxon>
        <taxon>campanulids</taxon>
        <taxon>Asterales</taxon>
        <taxon>Asteraceae</taxon>
        <taxon>Asteroideae</taxon>
        <taxon>Heliantheae alliance</taxon>
        <taxon>Eupatorieae</taxon>
        <taxon>Mikania</taxon>
    </lineage>
</organism>
<sequence>MVYRRGGGMAAEAVVTDFYVCPIHKPSSVYHDYISVEDLVRRIRGFGLELQRFMSLLLRQNVCGLRTTSADIFCRRGGLNPCKKSFWGCLFSDQLKNSSQPHRPNPTVGLFPASDRPSPISDLPPTPPSQPTVDLSPSTYLRSSPILHNRRSSQT</sequence>
<evidence type="ECO:0000256" key="1">
    <source>
        <dbReference type="SAM" id="MobiDB-lite"/>
    </source>
</evidence>